<comment type="similarity">
    <text evidence="5">Belongs to the cyclophilin-type PPIase family. PPIase D subfamily.</text>
</comment>
<comment type="catalytic activity">
    <reaction evidence="13">
        <text>a D-aminoacyl-tRNA + H2O = a tRNA + a D-alpha-amino acid + H(+)</text>
        <dbReference type="Rhea" id="RHEA:13953"/>
        <dbReference type="Rhea" id="RHEA-COMP:10123"/>
        <dbReference type="Rhea" id="RHEA-COMP:10124"/>
        <dbReference type="ChEBI" id="CHEBI:15377"/>
        <dbReference type="ChEBI" id="CHEBI:15378"/>
        <dbReference type="ChEBI" id="CHEBI:59871"/>
        <dbReference type="ChEBI" id="CHEBI:78442"/>
        <dbReference type="ChEBI" id="CHEBI:79333"/>
        <dbReference type="EC" id="3.1.1.96"/>
    </reaction>
</comment>
<keyword evidence="10" id="KW-0697">Rotamase</keyword>
<feature type="domain" description="PPIase cyclophilin-type" evidence="16">
    <location>
        <begin position="488"/>
        <end position="652"/>
    </location>
</feature>
<dbReference type="PROSITE" id="PS50005">
    <property type="entry name" value="TPR"/>
    <property type="match status" value="1"/>
</dbReference>
<evidence type="ECO:0000256" key="3">
    <source>
        <dbReference type="ARBA" id="ARBA00004496"/>
    </source>
</evidence>
<dbReference type="FunFam" id="1.25.40.10:FF:000029">
    <property type="entry name" value="peptidyl-prolyl cis-trans isomerase D"/>
    <property type="match status" value="1"/>
</dbReference>
<dbReference type="Pfam" id="PF02580">
    <property type="entry name" value="Tyr_Deacylase"/>
    <property type="match status" value="1"/>
</dbReference>
<dbReference type="FunFam" id="2.40.100.10:FF:000009">
    <property type="entry name" value="Peptidyl-prolyl cis-trans isomerase D"/>
    <property type="match status" value="1"/>
</dbReference>
<comment type="subcellular location">
    <subcellularLocation>
        <location evidence="3 15">Cytoplasm</location>
    </subcellularLocation>
</comment>
<evidence type="ECO:0000256" key="12">
    <source>
        <dbReference type="ARBA" id="ARBA00047676"/>
    </source>
</evidence>
<dbReference type="InterPro" id="IPR002130">
    <property type="entry name" value="Cyclophilin-type_PPIase_dom"/>
</dbReference>
<evidence type="ECO:0000256" key="1">
    <source>
        <dbReference type="ARBA" id="ARBA00000971"/>
    </source>
</evidence>
<evidence type="ECO:0000256" key="10">
    <source>
        <dbReference type="ARBA" id="ARBA00023110"/>
    </source>
</evidence>
<keyword evidence="15" id="KW-0820">tRNA-binding</keyword>
<keyword evidence="15" id="KW-0378">Hydrolase</keyword>
<dbReference type="GeneID" id="73344536"/>
<dbReference type="InterPro" id="IPR020892">
    <property type="entry name" value="Cyclophilin-type_PPIase_CS"/>
</dbReference>
<comment type="catalytic activity">
    <reaction evidence="1">
        <text>[protein]-peptidylproline (omega=180) = [protein]-peptidylproline (omega=0)</text>
        <dbReference type="Rhea" id="RHEA:16237"/>
        <dbReference type="Rhea" id="RHEA-COMP:10747"/>
        <dbReference type="Rhea" id="RHEA-COMP:10748"/>
        <dbReference type="ChEBI" id="CHEBI:83833"/>
        <dbReference type="ChEBI" id="CHEBI:83834"/>
        <dbReference type="EC" id="5.2.1.8"/>
    </reaction>
</comment>
<dbReference type="SUPFAM" id="SSF50891">
    <property type="entry name" value="Cyclophilin-like"/>
    <property type="match status" value="1"/>
</dbReference>
<evidence type="ECO:0000259" key="16">
    <source>
        <dbReference type="PROSITE" id="PS50072"/>
    </source>
</evidence>
<accession>A0A9Q8SWY2</accession>
<dbReference type="Gene3D" id="3.50.80.10">
    <property type="entry name" value="D-tyrosyl-tRNA(Tyr) deacylase"/>
    <property type="match status" value="1"/>
</dbReference>
<dbReference type="GO" id="GO:0016018">
    <property type="term" value="F:cyclosporin A binding"/>
    <property type="evidence" value="ECO:0007669"/>
    <property type="project" value="TreeGrafter"/>
</dbReference>
<dbReference type="Gene3D" id="1.25.40.10">
    <property type="entry name" value="Tetratricopeptide repeat domain"/>
    <property type="match status" value="1"/>
</dbReference>
<evidence type="ECO:0000256" key="9">
    <source>
        <dbReference type="ARBA" id="ARBA00022803"/>
    </source>
</evidence>
<keyword evidence="15" id="KW-0694">RNA-binding</keyword>
<comment type="catalytic activity">
    <reaction evidence="12">
        <text>glycyl-tRNA(Ala) + H2O = tRNA(Ala) + glycine + H(+)</text>
        <dbReference type="Rhea" id="RHEA:53744"/>
        <dbReference type="Rhea" id="RHEA-COMP:9657"/>
        <dbReference type="Rhea" id="RHEA-COMP:13640"/>
        <dbReference type="ChEBI" id="CHEBI:15377"/>
        <dbReference type="ChEBI" id="CHEBI:15378"/>
        <dbReference type="ChEBI" id="CHEBI:57305"/>
        <dbReference type="ChEBI" id="CHEBI:78442"/>
        <dbReference type="ChEBI" id="CHEBI:78522"/>
        <dbReference type="EC" id="3.1.1.96"/>
    </reaction>
</comment>
<evidence type="ECO:0000256" key="5">
    <source>
        <dbReference type="ARBA" id="ARBA00010898"/>
    </source>
</evidence>
<evidence type="ECO:0000256" key="4">
    <source>
        <dbReference type="ARBA" id="ARBA00009673"/>
    </source>
</evidence>
<evidence type="ECO:0000256" key="14">
    <source>
        <dbReference type="PROSITE-ProRule" id="PRU00339"/>
    </source>
</evidence>
<keyword evidence="18" id="KW-1185">Reference proteome</keyword>
<comment type="function">
    <text evidence="2">PPIases accelerate the folding of proteins. It catalyzes the cis-trans isomerization of proline imidic peptide bonds in oligopeptides.</text>
</comment>
<dbReference type="InterPro" id="IPR011990">
    <property type="entry name" value="TPR-like_helical_dom_sf"/>
</dbReference>
<dbReference type="InterPro" id="IPR019734">
    <property type="entry name" value="TPR_rpt"/>
</dbReference>
<evidence type="ECO:0000313" key="18">
    <source>
        <dbReference type="Proteomes" id="UP000830671"/>
    </source>
</evidence>
<keyword evidence="11 17" id="KW-0413">Isomerase</keyword>
<evidence type="ECO:0000256" key="15">
    <source>
        <dbReference type="RuleBase" id="RU003470"/>
    </source>
</evidence>
<dbReference type="Proteomes" id="UP000830671">
    <property type="component" value="Chromosome 5"/>
</dbReference>
<evidence type="ECO:0000256" key="8">
    <source>
        <dbReference type="ARBA" id="ARBA00022737"/>
    </source>
</evidence>
<evidence type="ECO:0000313" key="17">
    <source>
        <dbReference type="EMBL" id="UQC85054.1"/>
    </source>
</evidence>
<dbReference type="PANTHER" id="PTHR11071:SF561">
    <property type="entry name" value="PEPTIDYL-PROLYL CIS-TRANS ISOMERASE D-RELATED"/>
    <property type="match status" value="1"/>
</dbReference>
<dbReference type="GO" id="GO:0003755">
    <property type="term" value="F:peptidyl-prolyl cis-trans isomerase activity"/>
    <property type="evidence" value="ECO:0007669"/>
    <property type="project" value="UniProtKB-KW"/>
</dbReference>
<dbReference type="FunFam" id="3.50.80.10:FF:000001">
    <property type="entry name" value="D-aminoacyl-tRNA deacylase"/>
    <property type="match status" value="1"/>
</dbReference>
<sequence length="846" mass="93037">MTRATVKPSLASCFPPCSGRYLITGNSNQARQCANAIGFALIRWQEFSAILKGCQTAALVTCQAKYRFAVCFFSVWFAARLPVCSRRARLVACIFPGDTDYSACRRDPRSGLSIVFEELVTGASFCYSYGAVQYKMKAIVQRVLSGSVTVDNEVISSIGKGLLVLAAVAPEDTEKDAENLANKVLKLRMWDDDAGARWKKSVPDIDGEILCVSQFTLFAKIVKNKPDFRLSAGAEDAKRLYHHFLQKLQDSYAADKVKDGRFQAMMAVASVNDGPSRHLSPDRSRSLPDAICHGPRYYLDPVRSKRQEAMTNSNGPGRRSAAMQLRWACHFSEYLRTQAETLQLNYINAACFSCIISFCLIFPFASPCTQQRRQAPHGKAEDRAGKRHREQPVVRLPRAQASELPESSIVPSPTFQVSSGLKHLSSPSTTIVPRIKLYLASASAQSSITFHSANLVCGNHIYPALLDRNVVTMSAEGTENKAARSRVFFDITVGGKSAGRITMELYNDLVPKTAENFRCLCTGEKGLGKSGKPLHYKGSIFHRVIKQFMIQGGDFTEGNGTGGESIYGAKFEDEAFPKKHDRPFLLSMANAGPNTNGSQFFLTTVPTPHLDNKHVVFGEVLNGKSVVRQIENLQTESGDKPLKDAVIADCGELTGDAALAADVKAPDAMGDTYEDFPEDCATPPDAQEVIKIAAACKDYGNKAFKAGDFNLGLEKYQKGLRYINEEPDLEKEPATTKAELQALRFTLNNNSALLNIKLEAWDDAAKTATYALDVSGTKDADRAKALYRRGFANVRLKDEENAIKDLEEAHKLVPDDKVILHELNAVKQKAAARAAKEKAAYKKFFQ</sequence>
<dbReference type="GO" id="GO:0051499">
    <property type="term" value="F:D-aminoacyl-tRNA deacylase activity"/>
    <property type="evidence" value="ECO:0007669"/>
    <property type="project" value="UniProtKB-EC"/>
</dbReference>
<dbReference type="GO" id="GO:0000049">
    <property type="term" value="F:tRNA binding"/>
    <property type="evidence" value="ECO:0007669"/>
    <property type="project" value="UniProtKB-KW"/>
</dbReference>
<comment type="similarity">
    <text evidence="4 15">Belongs to the DTD family.</text>
</comment>
<evidence type="ECO:0000256" key="7">
    <source>
        <dbReference type="ARBA" id="ARBA00022490"/>
    </source>
</evidence>
<keyword evidence="8" id="KW-0677">Repeat</keyword>
<dbReference type="PROSITE" id="PS00170">
    <property type="entry name" value="CSA_PPIASE_1"/>
    <property type="match status" value="1"/>
</dbReference>
<keyword evidence="9 14" id="KW-0802">TPR repeat</keyword>
<dbReference type="EC" id="3.1.1.96" evidence="15"/>
<evidence type="ECO:0000256" key="13">
    <source>
        <dbReference type="ARBA" id="ARBA00048018"/>
    </source>
</evidence>
<dbReference type="Gene3D" id="2.40.100.10">
    <property type="entry name" value="Cyclophilin-like"/>
    <property type="match status" value="1"/>
</dbReference>
<dbReference type="InterPro" id="IPR003732">
    <property type="entry name" value="Daa-tRNA_deacyls_DTD"/>
</dbReference>
<keyword evidence="7 15" id="KW-0963">Cytoplasm</keyword>
<dbReference type="InterPro" id="IPR029000">
    <property type="entry name" value="Cyclophilin-like_dom_sf"/>
</dbReference>
<dbReference type="GO" id="GO:0051082">
    <property type="term" value="F:unfolded protein binding"/>
    <property type="evidence" value="ECO:0007669"/>
    <property type="project" value="UniProtKB-ARBA"/>
</dbReference>
<name>A0A9Q8SWY2_9PEZI</name>
<evidence type="ECO:0000256" key="6">
    <source>
        <dbReference type="ARBA" id="ARBA00020007"/>
    </source>
</evidence>
<evidence type="ECO:0000256" key="2">
    <source>
        <dbReference type="ARBA" id="ARBA00002388"/>
    </source>
</evidence>
<dbReference type="PRINTS" id="PR00153">
    <property type="entry name" value="CSAPPISMRASE"/>
</dbReference>
<dbReference type="PROSITE" id="PS50072">
    <property type="entry name" value="CSA_PPIASE_2"/>
    <property type="match status" value="1"/>
</dbReference>
<dbReference type="SUPFAM" id="SSF69500">
    <property type="entry name" value="DTD-like"/>
    <property type="match status" value="1"/>
</dbReference>
<dbReference type="AlphaFoldDB" id="A0A9Q8SWY2"/>
<dbReference type="CDD" id="cd01926">
    <property type="entry name" value="cyclophilin_ABH_like"/>
    <property type="match status" value="1"/>
</dbReference>
<dbReference type="NCBIfam" id="TIGR00256">
    <property type="entry name" value="D-aminoacyl-tRNA deacylase"/>
    <property type="match status" value="1"/>
</dbReference>
<dbReference type="GO" id="GO:0042026">
    <property type="term" value="P:protein refolding"/>
    <property type="evidence" value="ECO:0007669"/>
    <property type="project" value="UniProtKB-ARBA"/>
</dbReference>
<dbReference type="KEGG" id="clup:CLUP02_10550"/>
<organism evidence="17 18">
    <name type="scientific">Colletotrichum lupini</name>
    <dbReference type="NCBI Taxonomy" id="145971"/>
    <lineage>
        <taxon>Eukaryota</taxon>
        <taxon>Fungi</taxon>
        <taxon>Dikarya</taxon>
        <taxon>Ascomycota</taxon>
        <taxon>Pezizomycotina</taxon>
        <taxon>Sordariomycetes</taxon>
        <taxon>Hypocreomycetidae</taxon>
        <taxon>Glomerellales</taxon>
        <taxon>Glomerellaceae</taxon>
        <taxon>Colletotrichum</taxon>
        <taxon>Colletotrichum acutatum species complex</taxon>
    </lineage>
</organism>
<gene>
    <name evidence="17" type="ORF">CLUP02_10550</name>
</gene>
<protein>
    <recommendedName>
        <fullName evidence="6 15">D-aminoacyl-tRNA deacylase</fullName>
        <ecNumber evidence="15">3.1.1.96</ecNumber>
    </recommendedName>
</protein>
<evidence type="ECO:0000256" key="11">
    <source>
        <dbReference type="ARBA" id="ARBA00023235"/>
    </source>
</evidence>
<dbReference type="SUPFAM" id="SSF48452">
    <property type="entry name" value="TPR-like"/>
    <property type="match status" value="1"/>
</dbReference>
<dbReference type="EMBL" id="CP019477">
    <property type="protein sequence ID" value="UQC85054.1"/>
    <property type="molecule type" value="Genomic_DNA"/>
</dbReference>
<dbReference type="RefSeq" id="XP_049146671.1">
    <property type="nucleotide sequence ID" value="XM_049289526.1"/>
</dbReference>
<proteinExistence type="inferred from homology"/>
<dbReference type="PANTHER" id="PTHR11071">
    <property type="entry name" value="PEPTIDYL-PROLYL CIS-TRANS ISOMERASE"/>
    <property type="match status" value="1"/>
</dbReference>
<dbReference type="GO" id="GO:0005737">
    <property type="term" value="C:cytoplasm"/>
    <property type="evidence" value="ECO:0007669"/>
    <property type="project" value="UniProtKB-SubCell"/>
</dbReference>
<feature type="repeat" description="TPR" evidence="14">
    <location>
        <begin position="783"/>
        <end position="816"/>
    </location>
</feature>
<dbReference type="SMART" id="SM00028">
    <property type="entry name" value="TPR"/>
    <property type="match status" value="2"/>
</dbReference>
<dbReference type="InterPro" id="IPR023509">
    <property type="entry name" value="DTD-like_sf"/>
</dbReference>
<reference evidence="17" key="1">
    <citation type="journal article" date="2021" name="Mol. Plant Microbe Interact.">
        <title>Complete Genome Sequence of the Plant-Pathogenic Fungus Colletotrichum lupini.</title>
        <authorList>
            <person name="Baroncelli R."/>
            <person name="Pensec F."/>
            <person name="Da Lio D."/>
            <person name="Boufleur T."/>
            <person name="Vicente I."/>
            <person name="Sarrocco S."/>
            <person name="Picot A."/>
            <person name="Baraldi E."/>
            <person name="Sukno S."/>
            <person name="Thon M."/>
            <person name="Le Floch G."/>
        </authorList>
    </citation>
    <scope>NUCLEOTIDE SEQUENCE</scope>
    <source>
        <strain evidence="17">IMI 504893</strain>
    </source>
</reference>
<dbReference type="Pfam" id="PF00160">
    <property type="entry name" value="Pro_isomerase"/>
    <property type="match status" value="1"/>
</dbReference>